<evidence type="ECO:0000313" key="2">
    <source>
        <dbReference type="EMBL" id="MPC51012.1"/>
    </source>
</evidence>
<feature type="region of interest" description="Disordered" evidence="1">
    <location>
        <begin position="50"/>
        <end position="74"/>
    </location>
</feature>
<gene>
    <name evidence="2" type="ORF">E2C01_044849</name>
</gene>
<dbReference type="Proteomes" id="UP000324222">
    <property type="component" value="Unassembled WGS sequence"/>
</dbReference>
<accession>A0A5B7FWN8</accession>
<evidence type="ECO:0000313" key="3">
    <source>
        <dbReference type="Proteomes" id="UP000324222"/>
    </source>
</evidence>
<name>A0A5B7FWN8_PORTR</name>
<sequence>MSVRPLPPSTSAAYAQPPADAHLYASTRADMTLYLISPPRHQAMGVTINQPHLAPTHTSAPTSLPSSLTPSSPF</sequence>
<dbReference type="AlphaFoldDB" id="A0A5B7FWN8"/>
<reference evidence="2 3" key="1">
    <citation type="submission" date="2019-05" db="EMBL/GenBank/DDBJ databases">
        <title>Another draft genome of Portunus trituberculatus and its Hox gene families provides insights of decapod evolution.</title>
        <authorList>
            <person name="Jeong J.-H."/>
            <person name="Song I."/>
            <person name="Kim S."/>
            <person name="Choi T."/>
            <person name="Kim D."/>
            <person name="Ryu S."/>
            <person name="Kim W."/>
        </authorList>
    </citation>
    <scope>NUCLEOTIDE SEQUENCE [LARGE SCALE GENOMIC DNA]</scope>
    <source>
        <tissue evidence="2">Muscle</tissue>
    </source>
</reference>
<proteinExistence type="predicted"/>
<protein>
    <submittedName>
        <fullName evidence="2">Uncharacterized protein</fullName>
    </submittedName>
</protein>
<dbReference type="EMBL" id="VSRR010009886">
    <property type="protein sequence ID" value="MPC51012.1"/>
    <property type="molecule type" value="Genomic_DNA"/>
</dbReference>
<evidence type="ECO:0000256" key="1">
    <source>
        <dbReference type="SAM" id="MobiDB-lite"/>
    </source>
</evidence>
<feature type="compositionally biased region" description="Low complexity" evidence="1">
    <location>
        <begin position="54"/>
        <end position="74"/>
    </location>
</feature>
<comment type="caution">
    <text evidence="2">The sequence shown here is derived from an EMBL/GenBank/DDBJ whole genome shotgun (WGS) entry which is preliminary data.</text>
</comment>
<keyword evidence="3" id="KW-1185">Reference proteome</keyword>
<organism evidence="2 3">
    <name type="scientific">Portunus trituberculatus</name>
    <name type="common">Swimming crab</name>
    <name type="synonym">Neptunus trituberculatus</name>
    <dbReference type="NCBI Taxonomy" id="210409"/>
    <lineage>
        <taxon>Eukaryota</taxon>
        <taxon>Metazoa</taxon>
        <taxon>Ecdysozoa</taxon>
        <taxon>Arthropoda</taxon>
        <taxon>Crustacea</taxon>
        <taxon>Multicrustacea</taxon>
        <taxon>Malacostraca</taxon>
        <taxon>Eumalacostraca</taxon>
        <taxon>Eucarida</taxon>
        <taxon>Decapoda</taxon>
        <taxon>Pleocyemata</taxon>
        <taxon>Brachyura</taxon>
        <taxon>Eubrachyura</taxon>
        <taxon>Portunoidea</taxon>
        <taxon>Portunidae</taxon>
        <taxon>Portuninae</taxon>
        <taxon>Portunus</taxon>
    </lineage>
</organism>